<evidence type="ECO:0000259" key="4">
    <source>
        <dbReference type="PROSITE" id="PS50949"/>
    </source>
</evidence>
<dbReference type="InterPro" id="IPR000524">
    <property type="entry name" value="Tscrpt_reg_HTH_GntR"/>
</dbReference>
<dbReference type="GO" id="GO:0003677">
    <property type="term" value="F:DNA binding"/>
    <property type="evidence" value="ECO:0007669"/>
    <property type="project" value="UniProtKB-KW"/>
</dbReference>
<dbReference type="Pfam" id="PF00392">
    <property type="entry name" value="GntR"/>
    <property type="match status" value="1"/>
</dbReference>
<dbReference type="PROSITE" id="PS50949">
    <property type="entry name" value="HTH_GNTR"/>
    <property type="match status" value="1"/>
</dbReference>
<dbReference type="Gene3D" id="1.20.120.530">
    <property type="entry name" value="GntR ligand-binding domain-like"/>
    <property type="match status" value="1"/>
</dbReference>
<feature type="domain" description="HTH gntR-type" evidence="4">
    <location>
        <begin position="22"/>
        <end position="89"/>
    </location>
</feature>
<dbReference type="PANTHER" id="PTHR43537:SF5">
    <property type="entry name" value="UXU OPERON TRANSCRIPTIONAL REGULATOR"/>
    <property type="match status" value="1"/>
</dbReference>
<dbReference type="Pfam" id="PF07729">
    <property type="entry name" value="FCD"/>
    <property type="match status" value="1"/>
</dbReference>
<dbReference type="AlphaFoldDB" id="A0A839QSU2"/>
<dbReference type="GO" id="GO:0003700">
    <property type="term" value="F:DNA-binding transcription factor activity"/>
    <property type="evidence" value="ECO:0007669"/>
    <property type="project" value="InterPro"/>
</dbReference>
<keyword evidence="6" id="KW-1185">Reference proteome</keyword>
<dbReference type="InterPro" id="IPR036390">
    <property type="entry name" value="WH_DNA-bd_sf"/>
</dbReference>
<dbReference type="InterPro" id="IPR011711">
    <property type="entry name" value="GntR_C"/>
</dbReference>
<evidence type="ECO:0000313" key="5">
    <source>
        <dbReference type="EMBL" id="MBB2995111.1"/>
    </source>
</evidence>
<protein>
    <submittedName>
        <fullName evidence="5">DNA-binding GntR family transcriptional regulator</fullName>
    </submittedName>
</protein>
<dbReference type="InterPro" id="IPR036388">
    <property type="entry name" value="WH-like_DNA-bd_sf"/>
</dbReference>
<dbReference type="SUPFAM" id="SSF46785">
    <property type="entry name" value="Winged helix' DNA-binding domain"/>
    <property type="match status" value="1"/>
</dbReference>
<evidence type="ECO:0000313" key="6">
    <source>
        <dbReference type="Proteomes" id="UP000523000"/>
    </source>
</evidence>
<dbReference type="Proteomes" id="UP000523000">
    <property type="component" value="Unassembled WGS sequence"/>
</dbReference>
<reference evidence="5 6" key="1">
    <citation type="submission" date="2020-08" db="EMBL/GenBank/DDBJ databases">
        <title>Sequencing the genomes of 1000 actinobacteria strains.</title>
        <authorList>
            <person name="Klenk H.-P."/>
        </authorList>
    </citation>
    <scope>NUCLEOTIDE SEQUENCE [LARGE SCALE GENOMIC DNA]</scope>
    <source>
        <strain evidence="5 6">DSM 22826</strain>
    </source>
</reference>
<name>A0A839QSU2_9MICC</name>
<organism evidence="5 6">
    <name type="scientific">Paeniglutamicibacter cryotolerans</name>
    <dbReference type="NCBI Taxonomy" id="670079"/>
    <lineage>
        <taxon>Bacteria</taxon>
        <taxon>Bacillati</taxon>
        <taxon>Actinomycetota</taxon>
        <taxon>Actinomycetes</taxon>
        <taxon>Micrococcales</taxon>
        <taxon>Micrococcaceae</taxon>
        <taxon>Paeniglutamicibacter</taxon>
    </lineage>
</organism>
<dbReference type="RefSeq" id="WP_183510419.1">
    <property type="nucleotide sequence ID" value="NZ_BAABGK010000113.1"/>
</dbReference>
<dbReference type="SUPFAM" id="SSF48008">
    <property type="entry name" value="GntR ligand-binding domain-like"/>
    <property type="match status" value="1"/>
</dbReference>
<evidence type="ECO:0000256" key="2">
    <source>
        <dbReference type="ARBA" id="ARBA00023125"/>
    </source>
</evidence>
<dbReference type="SMART" id="SM00345">
    <property type="entry name" value="HTH_GNTR"/>
    <property type="match status" value="1"/>
</dbReference>
<gene>
    <name evidence="5" type="ORF">E9229_001302</name>
</gene>
<keyword evidence="2 5" id="KW-0238">DNA-binding</keyword>
<evidence type="ECO:0000256" key="3">
    <source>
        <dbReference type="ARBA" id="ARBA00023163"/>
    </source>
</evidence>
<proteinExistence type="predicted"/>
<dbReference type="Gene3D" id="1.10.10.10">
    <property type="entry name" value="Winged helix-like DNA-binding domain superfamily/Winged helix DNA-binding domain"/>
    <property type="match status" value="1"/>
</dbReference>
<dbReference type="PRINTS" id="PR00035">
    <property type="entry name" value="HTHGNTR"/>
</dbReference>
<dbReference type="SMART" id="SM00895">
    <property type="entry name" value="FCD"/>
    <property type="match status" value="1"/>
</dbReference>
<accession>A0A839QSU2</accession>
<keyword evidence="3" id="KW-0804">Transcription</keyword>
<dbReference type="EMBL" id="JACHVS010000001">
    <property type="protein sequence ID" value="MBB2995111.1"/>
    <property type="molecule type" value="Genomic_DNA"/>
</dbReference>
<evidence type="ECO:0000256" key="1">
    <source>
        <dbReference type="ARBA" id="ARBA00023015"/>
    </source>
</evidence>
<dbReference type="CDD" id="cd07377">
    <property type="entry name" value="WHTH_GntR"/>
    <property type="match status" value="1"/>
</dbReference>
<keyword evidence="1" id="KW-0805">Transcription regulation</keyword>
<dbReference type="PANTHER" id="PTHR43537">
    <property type="entry name" value="TRANSCRIPTIONAL REGULATOR, GNTR FAMILY"/>
    <property type="match status" value="1"/>
</dbReference>
<comment type="caution">
    <text evidence="5">The sequence shown here is derived from an EMBL/GenBank/DDBJ whole genome shotgun (WGS) entry which is preliminary data.</text>
</comment>
<dbReference type="InterPro" id="IPR008920">
    <property type="entry name" value="TF_FadR/GntR_C"/>
</dbReference>
<sequence length="234" mass="25467">MVKQPAVAASALAENEESRGFGALADQVYARMLRAIITGESAPGTRLRERALSEDHNVSRVPVREAIQRLEQEGFVVTSPRRGAVVRELTIDDAQELYDARICIEPHAARAAARRVRTGEADVAALRAAIGEHAADESGPIPDETVSANLAFHTELVNLGGNSILIGLFRPLLGRMEWLFNQTPGTRHHEQRHEHRDLVQAIASGNPELASALAYTHLELGREPILADLSKTLG</sequence>